<evidence type="ECO:0000313" key="10">
    <source>
        <dbReference type="Proteomes" id="UP000031971"/>
    </source>
</evidence>
<dbReference type="Proteomes" id="UP000031971">
    <property type="component" value="Unassembled WGS sequence"/>
</dbReference>
<dbReference type="GO" id="GO:0005829">
    <property type="term" value="C:cytosol"/>
    <property type="evidence" value="ECO:0007669"/>
    <property type="project" value="TreeGrafter"/>
</dbReference>
<reference evidence="9 10" key="1">
    <citation type="submission" date="2015-01" db="EMBL/GenBank/DDBJ databases">
        <title>Genome Sequence of Magnetospirillum magnetotacticum Strain MS-1.</title>
        <authorList>
            <person name="Marinov G.K."/>
            <person name="Smalley M.D."/>
            <person name="DeSalvo G."/>
        </authorList>
    </citation>
    <scope>NUCLEOTIDE SEQUENCE [LARGE SCALE GENOMIC DNA]</scope>
    <source>
        <strain evidence="9 10">MS-1</strain>
    </source>
</reference>
<keyword evidence="4" id="KW-0560">Oxidoreductase</keyword>
<proteinExistence type="inferred from homology"/>
<sequence>MTMPQPQSAICAEGGAFGLFLTLFLADGDTTPVRRVLAALPHMTEALAAQTGEPSLVSSAAIGAACWTRLTGRECPDGLIPFAPLSDGTRKAPATPADLFLHIHSARHDLNLMLACRVMGAFGPRVRVVEEVMGFKHLGNRDLTGFVDGTENPEGQERAEVALVKDGPHAGGSFVSLQRYVHDLPRWEGLSLSDQEAAVGRTKESDEEMEAKPPSAHIARVVIEEDGAELEVLRHSMPYGTTSENGLYFVAYCASPEPFRKMLERMVLSSGDGHHDRLLDFTRPVTGAAFFAPSADWLRALV</sequence>
<dbReference type="GO" id="GO:0020037">
    <property type="term" value="F:heme binding"/>
    <property type="evidence" value="ECO:0007669"/>
    <property type="project" value="InterPro"/>
</dbReference>
<keyword evidence="5" id="KW-0408">Iron</keyword>
<dbReference type="InterPro" id="IPR011008">
    <property type="entry name" value="Dimeric_a/b-barrel"/>
</dbReference>
<dbReference type="PANTHER" id="PTHR30521:SF0">
    <property type="entry name" value="DYP-TYPE PEROXIDASE FAMILY PROTEIN"/>
    <property type="match status" value="1"/>
</dbReference>
<dbReference type="Pfam" id="PF20628">
    <property type="entry name" value="Dyp_perox_C"/>
    <property type="match status" value="1"/>
</dbReference>
<evidence type="ECO:0000256" key="4">
    <source>
        <dbReference type="ARBA" id="ARBA00023002"/>
    </source>
</evidence>
<evidence type="ECO:0000256" key="1">
    <source>
        <dbReference type="ARBA" id="ARBA00001970"/>
    </source>
</evidence>
<protein>
    <submittedName>
        <fullName evidence="9">Putative dye-decolorizing peroxidase (DyP) YfeX-like subgroup</fullName>
    </submittedName>
</protein>
<dbReference type="RefSeq" id="WP_009868180.1">
    <property type="nucleotide sequence ID" value="NZ_JXSL01000034.1"/>
</dbReference>
<evidence type="ECO:0000259" key="8">
    <source>
        <dbReference type="Pfam" id="PF20628"/>
    </source>
</evidence>
<dbReference type="SUPFAM" id="SSF54909">
    <property type="entry name" value="Dimeric alpha+beta barrel"/>
    <property type="match status" value="1"/>
</dbReference>
<name>A0A0C2YNU6_PARME</name>
<dbReference type="STRING" id="272627.CCC_01639"/>
<dbReference type="GO" id="GO:0046872">
    <property type="term" value="F:metal ion binding"/>
    <property type="evidence" value="ECO:0007669"/>
    <property type="project" value="UniProtKB-KW"/>
</dbReference>
<evidence type="ECO:0000256" key="3">
    <source>
        <dbReference type="ARBA" id="ARBA00022723"/>
    </source>
</evidence>
<dbReference type="InterPro" id="IPR048327">
    <property type="entry name" value="Dyp_perox_N"/>
</dbReference>
<keyword evidence="3" id="KW-0479">Metal-binding</keyword>
<evidence type="ECO:0000256" key="6">
    <source>
        <dbReference type="ARBA" id="ARBA00025737"/>
    </source>
</evidence>
<accession>A0A0C2YNU6</accession>
<feature type="domain" description="Dyp-type peroxidase C-terminal" evidence="8">
    <location>
        <begin position="140"/>
        <end position="296"/>
    </location>
</feature>
<comment type="caution">
    <text evidence="9">The sequence shown here is derived from an EMBL/GenBank/DDBJ whole genome shotgun (WGS) entry which is preliminary data.</text>
</comment>
<dbReference type="PANTHER" id="PTHR30521">
    <property type="entry name" value="DEFERROCHELATASE/PEROXIDASE"/>
    <property type="match status" value="1"/>
</dbReference>
<dbReference type="InterPro" id="IPR006314">
    <property type="entry name" value="Dyp_peroxidase"/>
</dbReference>
<gene>
    <name evidence="9" type="ORF">CCC_01639</name>
</gene>
<evidence type="ECO:0000313" key="9">
    <source>
        <dbReference type="EMBL" id="KIL96773.1"/>
    </source>
</evidence>
<dbReference type="GO" id="GO:0004601">
    <property type="term" value="F:peroxidase activity"/>
    <property type="evidence" value="ECO:0007669"/>
    <property type="project" value="UniProtKB-KW"/>
</dbReference>
<dbReference type="EMBL" id="JXSL01000034">
    <property type="protein sequence ID" value="KIL96773.1"/>
    <property type="molecule type" value="Genomic_DNA"/>
</dbReference>
<dbReference type="NCBIfam" id="TIGR01413">
    <property type="entry name" value="Dyp_perox_fam"/>
    <property type="match status" value="1"/>
</dbReference>
<dbReference type="InterPro" id="IPR048328">
    <property type="entry name" value="Dyp_perox_C"/>
</dbReference>
<evidence type="ECO:0000256" key="5">
    <source>
        <dbReference type="ARBA" id="ARBA00023004"/>
    </source>
</evidence>
<comment type="cofactor">
    <cofactor evidence="1">
        <name>heme b</name>
        <dbReference type="ChEBI" id="CHEBI:60344"/>
    </cofactor>
</comment>
<keyword evidence="10" id="KW-1185">Reference proteome</keyword>
<dbReference type="AlphaFoldDB" id="A0A0C2YNU6"/>
<dbReference type="PROSITE" id="PS51404">
    <property type="entry name" value="DYP_PEROXIDASE"/>
    <property type="match status" value="1"/>
</dbReference>
<comment type="similarity">
    <text evidence="6">Belongs to the DyP-type peroxidase family.</text>
</comment>
<keyword evidence="2 9" id="KW-0575">Peroxidase</keyword>
<evidence type="ECO:0000259" key="7">
    <source>
        <dbReference type="Pfam" id="PF04261"/>
    </source>
</evidence>
<dbReference type="Pfam" id="PF04261">
    <property type="entry name" value="Dyp_perox_N"/>
    <property type="match status" value="1"/>
</dbReference>
<organism evidence="9 10">
    <name type="scientific">Paramagnetospirillum magnetotacticum MS-1</name>
    <dbReference type="NCBI Taxonomy" id="272627"/>
    <lineage>
        <taxon>Bacteria</taxon>
        <taxon>Pseudomonadati</taxon>
        <taxon>Pseudomonadota</taxon>
        <taxon>Alphaproteobacteria</taxon>
        <taxon>Rhodospirillales</taxon>
        <taxon>Magnetospirillaceae</taxon>
        <taxon>Paramagnetospirillum</taxon>
    </lineage>
</organism>
<evidence type="ECO:0000256" key="2">
    <source>
        <dbReference type="ARBA" id="ARBA00022559"/>
    </source>
</evidence>
<feature type="domain" description="Dyp-type peroxidase N-terminal" evidence="7">
    <location>
        <begin position="7"/>
        <end position="136"/>
    </location>
</feature>